<dbReference type="EMBL" id="JFYZ01000047">
    <property type="protein sequence ID" value="EZP73188.1"/>
    <property type="molecule type" value="Genomic_DNA"/>
</dbReference>
<dbReference type="PANTHER" id="PTHR30055">
    <property type="entry name" value="HTH-TYPE TRANSCRIPTIONAL REGULATOR RUTR"/>
    <property type="match status" value="1"/>
</dbReference>
<evidence type="ECO:0000313" key="9">
    <source>
        <dbReference type="Proteomes" id="UP000024329"/>
    </source>
</evidence>
<dbReference type="Proteomes" id="UP000024329">
    <property type="component" value="Unassembled WGS sequence"/>
</dbReference>
<dbReference type="GO" id="GO:0000976">
    <property type="term" value="F:transcription cis-regulatory region binding"/>
    <property type="evidence" value="ECO:0007669"/>
    <property type="project" value="TreeGrafter"/>
</dbReference>
<organism evidence="8 9">
    <name type="scientific">Novosphingobium resinovorum</name>
    <dbReference type="NCBI Taxonomy" id="158500"/>
    <lineage>
        <taxon>Bacteria</taxon>
        <taxon>Pseudomonadati</taxon>
        <taxon>Pseudomonadota</taxon>
        <taxon>Alphaproteobacteria</taxon>
        <taxon>Sphingomonadales</taxon>
        <taxon>Sphingomonadaceae</taxon>
        <taxon>Novosphingobium</taxon>
    </lineage>
</organism>
<keyword evidence="2 4" id="KW-0238">DNA-binding</keyword>
<evidence type="ECO:0000256" key="4">
    <source>
        <dbReference type="PROSITE-ProRule" id="PRU00335"/>
    </source>
</evidence>
<dbReference type="OrthoDB" id="2356263at2"/>
<dbReference type="PRINTS" id="PR00455">
    <property type="entry name" value="HTHTETR"/>
</dbReference>
<evidence type="ECO:0000256" key="3">
    <source>
        <dbReference type="ARBA" id="ARBA00023163"/>
    </source>
</evidence>
<protein>
    <submittedName>
        <fullName evidence="8">TetR family transcriptional regulator</fullName>
    </submittedName>
</protein>
<feature type="DNA-binding region" description="H-T-H motif" evidence="4">
    <location>
        <begin position="78"/>
        <end position="97"/>
    </location>
</feature>
<dbReference type="PANTHER" id="PTHR30055:SF234">
    <property type="entry name" value="HTH-TYPE TRANSCRIPTIONAL REGULATOR BETI"/>
    <property type="match status" value="1"/>
</dbReference>
<reference evidence="10" key="3">
    <citation type="journal article" date="2017" name="J. Biotechnol.">
        <title>Complete genome sequence of Novosphingobium resinovorum SA1, a versatile xenobiotic-degrading bacterium capable of utilizing sulfanilic acid.</title>
        <authorList>
            <person name="Hegedus B."/>
            <person name="Kos P.B."/>
            <person name="Balint B."/>
            <person name="Maroti G."/>
            <person name="Gan H.M."/>
            <person name="Perei K."/>
            <person name="Rakhely G."/>
        </authorList>
    </citation>
    <scope>NUCLEOTIDE SEQUENCE [LARGE SCALE GENOMIC DNA]</scope>
    <source>
        <strain evidence="10">SA1</strain>
    </source>
</reference>
<keyword evidence="1" id="KW-0805">Transcription regulation</keyword>
<dbReference type="Pfam" id="PF00440">
    <property type="entry name" value="TetR_N"/>
    <property type="match status" value="1"/>
</dbReference>
<evidence type="ECO:0000256" key="1">
    <source>
        <dbReference type="ARBA" id="ARBA00023015"/>
    </source>
</evidence>
<dbReference type="PATRIC" id="fig|158500.4.peg.5021"/>
<name>A0A031JIU7_9SPHN</name>
<dbReference type="GO" id="GO:0003700">
    <property type="term" value="F:DNA-binding transcription factor activity"/>
    <property type="evidence" value="ECO:0007669"/>
    <property type="project" value="TreeGrafter"/>
</dbReference>
<dbReference type="Gene3D" id="1.10.10.60">
    <property type="entry name" value="Homeodomain-like"/>
    <property type="match status" value="1"/>
</dbReference>
<dbReference type="InterPro" id="IPR041474">
    <property type="entry name" value="NicS_C"/>
</dbReference>
<dbReference type="AlphaFoldDB" id="A0A031JIU7"/>
<sequence>MAETSDIPEDSAPAKRRRASSGRIAVRLDGAETHPVAIDQKAPQRQRKRASRRGDDVRERILAAALECFGAFGFEGTSTRAVADRADVTHTLVLYHFQSKEALWIATIDNALKRYSAEMKAHLEKAGDSAAAGLRTFIEQFIRMSARQPQIHRILTMESNQDTSRLQWVIENYLREHFGAIRELIRAGQDQGIVRQCDPARMYYMIISAGGTPFTVSTEYRELTGRDVFSETEILRNIAFLYELVFIDAP</sequence>
<evidence type="ECO:0000313" key="8">
    <source>
        <dbReference type="EMBL" id="EZP73188.1"/>
    </source>
</evidence>
<dbReference type="InterPro" id="IPR036271">
    <property type="entry name" value="Tet_transcr_reg_TetR-rel_C_sf"/>
</dbReference>
<dbReference type="Gene3D" id="1.10.357.10">
    <property type="entry name" value="Tetracycline Repressor, domain 2"/>
    <property type="match status" value="1"/>
</dbReference>
<dbReference type="SUPFAM" id="SSF46689">
    <property type="entry name" value="Homeodomain-like"/>
    <property type="match status" value="1"/>
</dbReference>
<dbReference type="RefSeq" id="WP_051587163.1">
    <property type="nucleotide sequence ID" value="NZ_BSFC01000008.1"/>
</dbReference>
<reference evidence="8 9" key="1">
    <citation type="submission" date="2014-03" db="EMBL/GenBank/DDBJ databases">
        <title>Whole genome sequence of Novosphingobium resinovorum KF1.</title>
        <authorList>
            <person name="Gan H.M."/>
            <person name="Gan H.Y."/>
            <person name="Chew T.H."/>
            <person name="Savka M.A."/>
        </authorList>
    </citation>
    <scope>NUCLEOTIDE SEQUENCE [LARGE SCALE GENOMIC DNA]</scope>
    <source>
        <strain evidence="8 9">KF1</strain>
    </source>
</reference>
<gene>
    <name evidence="7" type="ORF">BES08_18130</name>
    <name evidence="8" type="ORF">BV97_04942</name>
</gene>
<evidence type="ECO:0000259" key="6">
    <source>
        <dbReference type="PROSITE" id="PS50977"/>
    </source>
</evidence>
<dbReference type="KEGG" id="nre:BES08_18130"/>
<keyword evidence="3" id="KW-0804">Transcription</keyword>
<evidence type="ECO:0000313" key="7">
    <source>
        <dbReference type="EMBL" id="AOR78836.1"/>
    </source>
</evidence>
<dbReference type="SUPFAM" id="SSF48498">
    <property type="entry name" value="Tetracyclin repressor-like, C-terminal domain"/>
    <property type="match status" value="1"/>
</dbReference>
<dbReference type="Proteomes" id="UP000094626">
    <property type="component" value="Plasmid pSA1"/>
</dbReference>
<keyword evidence="7" id="KW-0614">Plasmid</keyword>
<dbReference type="InterPro" id="IPR050109">
    <property type="entry name" value="HTH-type_TetR-like_transc_reg"/>
</dbReference>
<geneLocation type="plasmid" evidence="7 10">
    <name>pSA1</name>
</geneLocation>
<feature type="domain" description="HTH tetR-type" evidence="6">
    <location>
        <begin position="55"/>
        <end position="115"/>
    </location>
</feature>
<dbReference type="InterPro" id="IPR001647">
    <property type="entry name" value="HTH_TetR"/>
</dbReference>
<keyword evidence="10" id="KW-1185">Reference proteome</keyword>
<dbReference type="Pfam" id="PF17938">
    <property type="entry name" value="TetR_C_29"/>
    <property type="match status" value="1"/>
</dbReference>
<feature type="region of interest" description="Disordered" evidence="5">
    <location>
        <begin position="1"/>
        <end position="54"/>
    </location>
</feature>
<proteinExistence type="predicted"/>
<dbReference type="eggNOG" id="COG1309">
    <property type="taxonomic scope" value="Bacteria"/>
</dbReference>
<dbReference type="EMBL" id="CP017076">
    <property type="protein sequence ID" value="AOR78836.1"/>
    <property type="molecule type" value="Genomic_DNA"/>
</dbReference>
<evidence type="ECO:0000313" key="10">
    <source>
        <dbReference type="Proteomes" id="UP000094626"/>
    </source>
</evidence>
<reference evidence="7" key="2">
    <citation type="submission" date="2016-08" db="EMBL/GenBank/DDBJ databases">
        <authorList>
            <person name="Seilhamer J.J."/>
        </authorList>
    </citation>
    <scope>NUCLEOTIDE SEQUENCE [LARGE SCALE GENOMIC DNA]</scope>
    <source>
        <strain evidence="7">SA1</strain>
        <plasmid evidence="7">pSA1</plasmid>
    </source>
</reference>
<accession>A0A031JIU7</accession>
<dbReference type="InterPro" id="IPR009057">
    <property type="entry name" value="Homeodomain-like_sf"/>
</dbReference>
<dbReference type="PROSITE" id="PS50977">
    <property type="entry name" value="HTH_TETR_2"/>
    <property type="match status" value="1"/>
</dbReference>
<evidence type="ECO:0000256" key="2">
    <source>
        <dbReference type="ARBA" id="ARBA00023125"/>
    </source>
</evidence>
<evidence type="ECO:0000256" key="5">
    <source>
        <dbReference type="SAM" id="MobiDB-lite"/>
    </source>
</evidence>